<sequence>MSEVLSQNEIDSLLSALSTGEIEAESLVAVEEERKIKVYDFKTPNKFSKEHLRTLELIHENFARIISTYLSGQIRKSVKIKIETMQQFTYEEFIRNIANPTVLTIFRLFPLEGNLLFETNPDYVYQILDILLGGTGDKKFKSKEFTDIEKNIITRMNEGLISNLKLAWEDVLEVESEVVGVETNPALNQTLAPNESVALITFSVDLGKNHTFINLCIPFLSVEKILDKLEVQYWFRGRNEADKLESKTKIKERLNGVNIELTGVLGDSNINVQDFLSLKAGDVLTLNKKSTEPVKVKIMNKTYFYGKPGIIGKSRGIQVLDIIDKDVEENE</sequence>
<accession>A0A9J6NWX5</accession>
<dbReference type="SUPFAM" id="SSF103039">
    <property type="entry name" value="CheC-like"/>
    <property type="match status" value="1"/>
</dbReference>
<comment type="similarity">
    <text evidence="3">Belongs to the FliM family.</text>
</comment>
<gene>
    <name evidence="12" type="primary">fliM</name>
    <name evidence="12" type="ORF">KDK92_00075</name>
</gene>
<dbReference type="SUPFAM" id="SSF101801">
    <property type="entry name" value="Surface presentation of antigens (SPOA)"/>
    <property type="match status" value="1"/>
</dbReference>
<evidence type="ECO:0000256" key="6">
    <source>
        <dbReference type="ARBA" id="ARBA00022500"/>
    </source>
</evidence>
<protein>
    <recommendedName>
        <fullName evidence="4 10">Flagellar motor switch protein FliM</fullName>
    </recommendedName>
</protein>
<evidence type="ECO:0000256" key="2">
    <source>
        <dbReference type="ARBA" id="ARBA00004202"/>
    </source>
</evidence>
<dbReference type="Proteomes" id="UP001056429">
    <property type="component" value="Unassembled WGS sequence"/>
</dbReference>
<dbReference type="GO" id="GO:0071978">
    <property type="term" value="P:bacterial-type flagellum-dependent swarming motility"/>
    <property type="evidence" value="ECO:0007669"/>
    <property type="project" value="TreeGrafter"/>
</dbReference>
<dbReference type="GO" id="GO:0005886">
    <property type="term" value="C:plasma membrane"/>
    <property type="evidence" value="ECO:0007669"/>
    <property type="project" value="UniProtKB-SubCell"/>
</dbReference>
<reference evidence="12" key="1">
    <citation type="journal article" date="2021" name="mSystems">
        <title>Bacteria and Archaea Synergistically Convert Glycine Betaine to Biogenic Methane in the Formosa Cold Seep of the South China Sea.</title>
        <authorList>
            <person name="Li L."/>
            <person name="Zhang W."/>
            <person name="Zhang S."/>
            <person name="Song L."/>
            <person name="Sun Q."/>
            <person name="Zhang H."/>
            <person name="Xiang H."/>
            <person name="Dong X."/>
        </authorList>
    </citation>
    <scope>NUCLEOTIDE SEQUENCE</scope>
    <source>
        <strain evidence="12">ZWT</strain>
    </source>
</reference>
<dbReference type="InterPro" id="IPR028976">
    <property type="entry name" value="CheC-like_sf"/>
</dbReference>
<dbReference type="InterPro" id="IPR036429">
    <property type="entry name" value="SpoA-like_sf"/>
</dbReference>
<evidence type="ECO:0000256" key="4">
    <source>
        <dbReference type="ARBA" id="ARBA00021898"/>
    </source>
</evidence>
<dbReference type="GO" id="GO:0003774">
    <property type="term" value="F:cytoskeletal motor activity"/>
    <property type="evidence" value="ECO:0007669"/>
    <property type="project" value="InterPro"/>
</dbReference>
<dbReference type="GO" id="GO:0009425">
    <property type="term" value="C:bacterial-type flagellum basal body"/>
    <property type="evidence" value="ECO:0007669"/>
    <property type="project" value="UniProtKB-SubCell"/>
</dbReference>
<dbReference type="Pfam" id="PF01052">
    <property type="entry name" value="FliMN_C"/>
    <property type="match status" value="1"/>
</dbReference>
<keyword evidence="8" id="KW-0472">Membrane</keyword>
<keyword evidence="9" id="KW-0975">Bacterial flagellum</keyword>
<keyword evidence="12" id="KW-0282">Flagellum</keyword>
<feature type="domain" description="Flagellar motor switch protein FliN-like C-terminal" evidence="11">
    <location>
        <begin position="252"/>
        <end position="323"/>
    </location>
</feature>
<evidence type="ECO:0000256" key="7">
    <source>
        <dbReference type="ARBA" id="ARBA00022779"/>
    </source>
</evidence>
<evidence type="ECO:0000256" key="8">
    <source>
        <dbReference type="ARBA" id="ARBA00023136"/>
    </source>
</evidence>
<evidence type="ECO:0000259" key="11">
    <source>
        <dbReference type="Pfam" id="PF01052"/>
    </source>
</evidence>
<comment type="caution">
    <text evidence="12">The sequence shown here is derived from an EMBL/GenBank/DDBJ whole genome shotgun (WGS) entry which is preliminary data.</text>
</comment>
<evidence type="ECO:0000256" key="3">
    <source>
        <dbReference type="ARBA" id="ARBA00011049"/>
    </source>
</evidence>
<dbReference type="EMBL" id="JAGSOJ010000001">
    <property type="protein sequence ID" value="MCM1988117.1"/>
    <property type="molecule type" value="Genomic_DNA"/>
</dbReference>
<dbReference type="Gene3D" id="2.30.330.10">
    <property type="entry name" value="SpoA-like"/>
    <property type="match status" value="1"/>
</dbReference>
<dbReference type="InterPro" id="IPR001689">
    <property type="entry name" value="Flag_FliM"/>
</dbReference>
<evidence type="ECO:0000256" key="9">
    <source>
        <dbReference type="ARBA" id="ARBA00023143"/>
    </source>
</evidence>
<dbReference type="PIRSF" id="PIRSF002888">
    <property type="entry name" value="FliM"/>
    <property type="match status" value="1"/>
</dbReference>
<dbReference type="InterPro" id="IPR001543">
    <property type="entry name" value="FliN-like_C"/>
</dbReference>
<keyword evidence="5" id="KW-1003">Cell membrane</keyword>
<dbReference type="Gene3D" id="3.40.1550.10">
    <property type="entry name" value="CheC-like"/>
    <property type="match status" value="1"/>
</dbReference>
<dbReference type="PANTHER" id="PTHR30034">
    <property type="entry name" value="FLAGELLAR MOTOR SWITCH PROTEIN FLIM"/>
    <property type="match status" value="1"/>
</dbReference>
<proteinExistence type="inferred from homology"/>
<name>A0A9J6NWX5_9CLOT</name>
<keyword evidence="6" id="KW-0145">Chemotaxis</keyword>
<dbReference type="AlphaFoldDB" id="A0A9J6NWX5"/>
<dbReference type="PRINTS" id="PR00955">
    <property type="entry name" value="FLGMOTORFLIM"/>
</dbReference>
<organism evidence="12 13">
    <name type="scientific">Oceanirhabdus seepicola</name>
    <dbReference type="NCBI Taxonomy" id="2828781"/>
    <lineage>
        <taxon>Bacteria</taxon>
        <taxon>Bacillati</taxon>
        <taxon>Bacillota</taxon>
        <taxon>Clostridia</taxon>
        <taxon>Eubacteriales</taxon>
        <taxon>Clostridiaceae</taxon>
        <taxon>Oceanirhabdus</taxon>
    </lineage>
</organism>
<evidence type="ECO:0000256" key="10">
    <source>
        <dbReference type="NCBIfam" id="TIGR01397"/>
    </source>
</evidence>
<dbReference type="Pfam" id="PF02154">
    <property type="entry name" value="FliM"/>
    <property type="match status" value="1"/>
</dbReference>
<dbReference type="RefSeq" id="WP_250856890.1">
    <property type="nucleotide sequence ID" value="NZ_JAGSOJ010000001.1"/>
</dbReference>
<evidence type="ECO:0000256" key="5">
    <source>
        <dbReference type="ARBA" id="ARBA00022475"/>
    </source>
</evidence>
<keyword evidence="12" id="KW-0966">Cell projection</keyword>
<keyword evidence="13" id="KW-1185">Reference proteome</keyword>
<comment type="subcellular location">
    <subcellularLocation>
        <location evidence="1">Bacterial flagellum basal body</location>
    </subcellularLocation>
    <subcellularLocation>
        <location evidence="2">Cell membrane</location>
        <topology evidence="2">Peripheral membrane protein</topology>
    </subcellularLocation>
</comment>
<keyword evidence="12" id="KW-0969">Cilium</keyword>
<evidence type="ECO:0000256" key="1">
    <source>
        <dbReference type="ARBA" id="ARBA00004117"/>
    </source>
</evidence>
<keyword evidence="7" id="KW-0283">Flagellar rotation</keyword>
<evidence type="ECO:0000313" key="13">
    <source>
        <dbReference type="Proteomes" id="UP001056429"/>
    </source>
</evidence>
<evidence type="ECO:0000313" key="12">
    <source>
        <dbReference type="EMBL" id="MCM1988117.1"/>
    </source>
</evidence>
<dbReference type="GO" id="GO:0050918">
    <property type="term" value="P:positive chemotaxis"/>
    <property type="evidence" value="ECO:0007669"/>
    <property type="project" value="TreeGrafter"/>
</dbReference>
<dbReference type="NCBIfam" id="TIGR01397">
    <property type="entry name" value="fliM_switch"/>
    <property type="match status" value="1"/>
</dbReference>
<reference evidence="12" key="2">
    <citation type="submission" date="2021-04" db="EMBL/GenBank/DDBJ databases">
        <authorList>
            <person name="Dong X."/>
        </authorList>
    </citation>
    <scope>NUCLEOTIDE SEQUENCE</scope>
    <source>
        <strain evidence="12">ZWT</strain>
    </source>
</reference>
<dbReference type="PANTHER" id="PTHR30034:SF6">
    <property type="entry name" value="YOP PROTEINS TRANSLOCATION PROTEIN Q"/>
    <property type="match status" value="1"/>
</dbReference>
<dbReference type="CDD" id="cd17908">
    <property type="entry name" value="FliM"/>
    <property type="match status" value="1"/>
</dbReference>